<feature type="domain" description="AB hydrolase-1" evidence="4">
    <location>
        <begin position="43"/>
        <end position="291"/>
    </location>
</feature>
<dbReference type="InterPro" id="IPR002410">
    <property type="entry name" value="Peptidase_S33"/>
</dbReference>
<dbReference type="GO" id="GO:0008233">
    <property type="term" value="F:peptidase activity"/>
    <property type="evidence" value="ECO:0007669"/>
    <property type="project" value="InterPro"/>
</dbReference>
<comment type="similarity">
    <text evidence="1">Belongs to the peptidase S33 family.</text>
</comment>
<dbReference type="SUPFAM" id="SSF53474">
    <property type="entry name" value="alpha/beta-Hydrolases"/>
    <property type="match status" value="1"/>
</dbReference>
<evidence type="ECO:0000256" key="1">
    <source>
        <dbReference type="ARBA" id="ARBA00010088"/>
    </source>
</evidence>
<evidence type="ECO:0000313" key="6">
    <source>
        <dbReference type="Proteomes" id="UP000324611"/>
    </source>
</evidence>
<dbReference type="InterPro" id="IPR050471">
    <property type="entry name" value="AB_hydrolase"/>
</dbReference>
<dbReference type="AlphaFoldDB" id="A0A5B2VLF8"/>
<dbReference type="InterPro" id="IPR000073">
    <property type="entry name" value="AB_hydrolase_1"/>
</dbReference>
<reference evidence="5 6" key="1">
    <citation type="submission" date="2019-09" db="EMBL/GenBank/DDBJ databases">
        <title>Chitinophaga ginsengihumi sp. nov., isolated from soil of ginseng rhizosphere.</title>
        <authorList>
            <person name="Lee J."/>
        </authorList>
    </citation>
    <scope>NUCLEOTIDE SEQUENCE [LARGE SCALE GENOMIC DNA]</scope>
    <source>
        <strain evidence="5 6">BN140078</strain>
    </source>
</reference>
<accession>A0A5B2VLF8</accession>
<feature type="chain" id="PRO_5022970543" evidence="3">
    <location>
        <begin position="21"/>
        <end position="308"/>
    </location>
</feature>
<proteinExistence type="inferred from homology"/>
<evidence type="ECO:0000256" key="3">
    <source>
        <dbReference type="SAM" id="SignalP"/>
    </source>
</evidence>
<dbReference type="Gene3D" id="3.40.50.1820">
    <property type="entry name" value="alpha/beta hydrolase"/>
    <property type="match status" value="1"/>
</dbReference>
<dbReference type="RefSeq" id="WP_149840505.1">
    <property type="nucleotide sequence ID" value="NZ_VUOC01000004.1"/>
</dbReference>
<keyword evidence="3" id="KW-0732">Signal</keyword>
<dbReference type="EMBL" id="VUOC01000004">
    <property type="protein sequence ID" value="KAA2239326.1"/>
    <property type="molecule type" value="Genomic_DNA"/>
</dbReference>
<keyword evidence="6" id="KW-1185">Reference proteome</keyword>
<gene>
    <name evidence="5" type="ORF">F0L74_24280</name>
</gene>
<comment type="caution">
    <text evidence="5">The sequence shown here is derived from an EMBL/GenBank/DDBJ whole genome shotgun (WGS) entry which is preliminary data.</text>
</comment>
<keyword evidence="2 5" id="KW-0378">Hydrolase</keyword>
<evidence type="ECO:0000256" key="2">
    <source>
        <dbReference type="ARBA" id="ARBA00022801"/>
    </source>
</evidence>
<organism evidence="5 6">
    <name type="scientific">Chitinophaga agrisoli</name>
    <dbReference type="NCBI Taxonomy" id="2607653"/>
    <lineage>
        <taxon>Bacteria</taxon>
        <taxon>Pseudomonadati</taxon>
        <taxon>Bacteroidota</taxon>
        <taxon>Chitinophagia</taxon>
        <taxon>Chitinophagales</taxon>
        <taxon>Chitinophagaceae</taxon>
        <taxon>Chitinophaga</taxon>
    </lineage>
</organism>
<dbReference type="InterPro" id="IPR029058">
    <property type="entry name" value="AB_hydrolase_fold"/>
</dbReference>
<dbReference type="PANTHER" id="PTHR43433:SF5">
    <property type="entry name" value="AB HYDROLASE-1 DOMAIN-CONTAINING PROTEIN"/>
    <property type="match status" value="1"/>
</dbReference>
<sequence>MRTVILLLVATLLCRIPVSAQQMDSIPSAHGYLYYHIYGAGTPVIMLTGGPGNSYLQQEEVAITLGSVYKGILLEQRGTGRSIPTPFDSTTINLHNAIEDVKLLLDHLHVPKAIIYGHSWGGMLAMCFAATYPGRVKALVLASPGYYRIGNDIFAVHIANQRARYGLAELDQLDSLQARMTGKRANAADTMNADRLNRLTYIYDKRLLDSMLKKINAGPHYAQMRILMINDLFRVHYDLRSYPLLARYKGPLHIISGSQDALAFYTYELKIIHPAAQLHWIQESGHFPMFEQAKAFNDSLFTVLKQVQ</sequence>
<evidence type="ECO:0000313" key="5">
    <source>
        <dbReference type="EMBL" id="KAA2239326.1"/>
    </source>
</evidence>
<dbReference type="GO" id="GO:0006508">
    <property type="term" value="P:proteolysis"/>
    <property type="evidence" value="ECO:0007669"/>
    <property type="project" value="InterPro"/>
</dbReference>
<dbReference type="PRINTS" id="PR00793">
    <property type="entry name" value="PROAMNOPTASE"/>
</dbReference>
<evidence type="ECO:0000259" key="4">
    <source>
        <dbReference type="Pfam" id="PF00561"/>
    </source>
</evidence>
<name>A0A5B2VLF8_9BACT</name>
<dbReference type="PANTHER" id="PTHR43433">
    <property type="entry name" value="HYDROLASE, ALPHA/BETA FOLD FAMILY PROTEIN"/>
    <property type="match status" value="1"/>
</dbReference>
<reference evidence="5 6" key="2">
    <citation type="submission" date="2019-09" db="EMBL/GenBank/DDBJ databases">
        <authorList>
            <person name="Jin C."/>
        </authorList>
    </citation>
    <scope>NUCLEOTIDE SEQUENCE [LARGE SCALE GENOMIC DNA]</scope>
    <source>
        <strain evidence="5 6">BN140078</strain>
    </source>
</reference>
<protein>
    <submittedName>
        <fullName evidence="5">Alpha/beta hydrolase</fullName>
    </submittedName>
</protein>
<dbReference type="Proteomes" id="UP000324611">
    <property type="component" value="Unassembled WGS sequence"/>
</dbReference>
<dbReference type="Pfam" id="PF00561">
    <property type="entry name" value="Abhydrolase_1"/>
    <property type="match status" value="1"/>
</dbReference>
<feature type="signal peptide" evidence="3">
    <location>
        <begin position="1"/>
        <end position="20"/>
    </location>
</feature>